<evidence type="ECO:0000313" key="2">
    <source>
        <dbReference type="Proteomes" id="UP001500740"/>
    </source>
</evidence>
<dbReference type="Proteomes" id="UP001500740">
    <property type="component" value="Unassembled WGS sequence"/>
</dbReference>
<keyword evidence="2" id="KW-1185">Reference proteome</keyword>
<comment type="caution">
    <text evidence="1">The sequence shown here is derived from an EMBL/GenBank/DDBJ whole genome shotgun (WGS) entry which is preliminary data.</text>
</comment>
<organism evidence="1 2">
    <name type="scientific">Alkalibacillus silvisoli</name>
    <dbReference type="NCBI Taxonomy" id="392823"/>
    <lineage>
        <taxon>Bacteria</taxon>
        <taxon>Bacillati</taxon>
        <taxon>Bacillota</taxon>
        <taxon>Bacilli</taxon>
        <taxon>Bacillales</taxon>
        <taxon>Bacillaceae</taxon>
        <taxon>Alkalibacillus</taxon>
    </lineage>
</organism>
<evidence type="ECO:0000313" key="1">
    <source>
        <dbReference type="EMBL" id="GAA0454445.1"/>
    </source>
</evidence>
<evidence type="ECO:0008006" key="3">
    <source>
        <dbReference type="Google" id="ProtNLM"/>
    </source>
</evidence>
<protein>
    <recommendedName>
        <fullName evidence="3">Aerobactin siderophore biosynthesis IucA/IucC-like C-terminal domain-containing protein</fullName>
    </recommendedName>
</protein>
<sequence>MKINHTQLEELKSFRVVTNKHYSKLMPNYLFENSDLLFSRLHKRIIAPNDKVLASMWMRRYAFLLTAQLFMYSKYRLYWTGLMTEINVYDQYQNGRWLPTFNLTEDQWELSFNAEVTLQHMLYNNGFQMVQLLHEKTDISRRILWENIWSYIVWMYSNKLLSNPLDEKKARHDLDLLLSHEVWRGIEGYSPFKQFVGDQQIDDLLNQFERQTCCLYLKTPDSGGTPCPYCPKLKVNRSS</sequence>
<reference evidence="2" key="1">
    <citation type="journal article" date="2019" name="Int. J. Syst. Evol. Microbiol.">
        <title>The Global Catalogue of Microorganisms (GCM) 10K type strain sequencing project: providing services to taxonomists for standard genome sequencing and annotation.</title>
        <authorList>
            <consortium name="The Broad Institute Genomics Platform"/>
            <consortium name="The Broad Institute Genome Sequencing Center for Infectious Disease"/>
            <person name="Wu L."/>
            <person name="Ma J."/>
        </authorList>
    </citation>
    <scope>NUCLEOTIDE SEQUENCE [LARGE SCALE GENOMIC DNA]</scope>
    <source>
        <strain evidence="2">JCM 14193</strain>
    </source>
</reference>
<proteinExistence type="predicted"/>
<dbReference type="EMBL" id="BAAACZ010000005">
    <property type="protein sequence ID" value="GAA0454445.1"/>
    <property type="molecule type" value="Genomic_DNA"/>
</dbReference>
<name>A0ABP3JIA0_9BACI</name>
<gene>
    <name evidence="1" type="ORF">GCM10008935_06630</name>
</gene>
<accession>A0ABP3JIA0</accession>
<dbReference type="RefSeq" id="WP_343781780.1">
    <property type="nucleotide sequence ID" value="NZ_BAAACZ010000005.1"/>
</dbReference>